<dbReference type="AlphaFoldDB" id="A0A1Y2F9U8"/>
<comment type="caution">
    <text evidence="2">The sequence shown here is derived from an EMBL/GenBank/DDBJ whole genome shotgun (WGS) entry which is preliminary data.</text>
</comment>
<feature type="region of interest" description="Disordered" evidence="1">
    <location>
        <begin position="310"/>
        <end position="349"/>
    </location>
</feature>
<dbReference type="OrthoDB" id="2507488at2759"/>
<dbReference type="InParanoid" id="A0A1Y2F9U8"/>
<feature type="region of interest" description="Disordered" evidence="1">
    <location>
        <begin position="52"/>
        <end position="81"/>
    </location>
</feature>
<evidence type="ECO:0000313" key="2">
    <source>
        <dbReference type="EMBL" id="ORY80214.1"/>
    </source>
</evidence>
<name>A0A1Y2F9U8_9BASI</name>
<evidence type="ECO:0000256" key="1">
    <source>
        <dbReference type="SAM" id="MobiDB-lite"/>
    </source>
</evidence>
<feature type="compositionally biased region" description="Polar residues" evidence="1">
    <location>
        <begin position="167"/>
        <end position="177"/>
    </location>
</feature>
<dbReference type="EMBL" id="MCGR01000025">
    <property type="protein sequence ID" value="ORY80214.1"/>
    <property type="molecule type" value="Genomic_DNA"/>
</dbReference>
<protein>
    <submittedName>
        <fullName evidence="2">Uncharacterized protein</fullName>
    </submittedName>
</protein>
<accession>A0A1Y2F9U8</accession>
<feature type="region of interest" description="Disordered" evidence="1">
    <location>
        <begin position="110"/>
        <end position="270"/>
    </location>
</feature>
<feature type="compositionally biased region" description="Low complexity" evidence="1">
    <location>
        <begin position="129"/>
        <end position="145"/>
    </location>
</feature>
<proteinExistence type="predicted"/>
<keyword evidence="3" id="KW-1185">Reference proteome</keyword>
<feature type="compositionally biased region" description="Basic residues" evidence="1">
    <location>
        <begin position="200"/>
        <end position="211"/>
    </location>
</feature>
<organism evidence="2 3">
    <name type="scientific">Leucosporidium creatinivorum</name>
    <dbReference type="NCBI Taxonomy" id="106004"/>
    <lineage>
        <taxon>Eukaryota</taxon>
        <taxon>Fungi</taxon>
        <taxon>Dikarya</taxon>
        <taxon>Basidiomycota</taxon>
        <taxon>Pucciniomycotina</taxon>
        <taxon>Microbotryomycetes</taxon>
        <taxon>Leucosporidiales</taxon>
        <taxon>Leucosporidium</taxon>
    </lineage>
</organism>
<gene>
    <name evidence="2" type="ORF">BCR35DRAFT_304389</name>
</gene>
<feature type="compositionally biased region" description="Basic and acidic residues" evidence="1">
    <location>
        <begin position="110"/>
        <end position="128"/>
    </location>
</feature>
<dbReference type="Proteomes" id="UP000193467">
    <property type="component" value="Unassembled WGS sequence"/>
</dbReference>
<evidence type="ECO:0000313" key="3">
    <source>
        <dbReference type="Proteomes" id="UP000193467"/>
    </source>
</evidence>
<reference evidence="2 3" key="1">
    <citation type="submission" date="2016-07" db="EMBL/GenBank/DDBJ databases">
        <title>Pervasive Adenine N6-methylation of Active Genes in Fungi.</title>
        <authorList>
            <consortium name="DOE Joint Genome Institute"/>
            <person name="Mondo S.J."/>
            <person name="Dannebaum R.O."/>
            <person name="Kuo R.C."/>
            <person name="Labutti K."/>
            <person name="Haridas S."/>
            <person name="Kuo A."/>
            <person name="Salamov A."/>
            <person name="Ahrendt S.R."/>
            <person name="Lipzen A."/>
            <person name="Sullivan W."/>
            <person name="Andreopoulos W.B."/>
            <person name="Clum A."/>
            <person name="Lindquist E."/>
            <person name="Daum C."/>
            <person name="Ramamoorthy G.K."/>
            <person name="Gryganskyi A."/>
            <person name="Culley D."/>
            <person name="Magnuson J.K."/>
            <person name="James T.Y."/>
            <person name="O'Malley M.A."/>
            <person name="Stajich J.E."/>
            <person name="Spatafora J.W."/>
            <person name="Visel A."/>
            <person name="Grigoriev I.V."/>
        </authorList>
    </citation>
    <scope>NUCLEOTIDE SEQUENCE [LARGE SCALE GENOMIC DNA]</scope>
    <source>
        <strain evidence="2 3">62-1032</strain>
    </source>
</reference>
<feature type="compositionally biased region" description="Low complexity" evidence="1">
    <location>
        <begin position="256"/>
        <end position="267"/>
    </location>
</feature>
<sequence length="349" mass="38083">MKAEKDREREKARIKELLGGGKLRLIDLWDPEGKEESTAAIERANRRRRLAAVDLKSGYPTPPSSSDGHRPSIPLTLDSFDFLEPPPPTVGARWRALNDQIERFRLAKERAAKAREEERERRKEKEQEAAAQAQAEDASQANASKAPPPPPAVKRNSSAAVRPPVNPTSTNALNDRSPNVPIVSPTTYTNEPPVPPAPPRKPKKGKKKRSAHANALNVHHRDNYVPSRIPTSSTHHHNSSLHHDGSTTPPLTSWPASEEAIAAAGGSRPNTSYFAGPDEWLCAFCDYDLFFGPDPRKAIKKRKDVLKVRRKARERASKAAGGGTAAAPPPSTEVEDTAGEVQATEAPVA</sequence>